<gene>
    <name evidence="2" type="ORF">VCS650_LOCUS36701</name>
</gene>
<feature type="region of interest" description="Disordered" evidence="1">
    <location>
        <begin position="1"/>
        <end position="26"/>
    </location>
</feature>
<organism evidence="2 3">
    <name type="scientific">Adineta steineri</name>
    <dbReference type="NCBI Taxonomy" id="433720"/>
    <lineage>
        <taxon>Eukaryota</taxon>
        <taxon>Metazoa</taxon>
        <taxon>Spiralia</taxon>
        <taxon>Gnathifera</taxon>
        <taxon>Rotifera</taxon>
        <taxon>Eurotatoria</taxon>
        <taxon>Bdelloidea</taxon>
        <taxon>Adinetida</taxon>
        <taxon>Adinetidae</taxon>
        <taxon>Adineta</taxon>
    </lineage>
</organism>
<evidence type="ECO:0000313" key="3">
    <source>
        <dbReference type="Proteomes" id="UP000663891"/>
    </source>
</evidence>
<sequence length="47" mass="5515">RTFFARTHDGKRQDRPAFRTTNKVSHDKQDLQLFQTVTKKPPTSSKI</sequence>
<evidence type="ECO:0000256" key="1">
    <source>
        <dbReference type="SAM" id="MobiDB-lite"/>
    </source>
</evidence>
<dbReference type="EMBL" id="CAJNON010000923">
    <property type="protein sequence ID" value="CAF1404566.1"/>
    <property type="molecule type" value="Genomic_DNA"/>
</dbReference>
<feature type="compositionally biased region" description="Basic and acidic residues" evidence="1">
    <location>
        <begin position="1"/>
        <end position="17"/>
    </location>
</feature>
<proteinExistence type="predicted"/>
<accession>A0A815LB27</accession>
<name>A0A815LB27_9BILA</name>
<dbReference type="Proteomes" id="UP000663891">
    <property type="component" value="Unassembled WGS sequence"/>
</dbReference>
<comment type="caution">
    <text evidence="2">The sequence shown here is derived from an EMBL/GenBank/DDBJ whole genome shotgun (WGS) entry which is preliminary data.</text>
</comment>
<feature type="non-terminal residue" evidence="2">
    <location>
        <position position="1"/>
    </location>
</feature>
<dbReference type="AlphaFoldDB" id="A0A815LB27"/>
<protein>
    <submittedName>
        <fullName evidence="2">Uncharacterized protein</fullName>
    </submittedName>
</protein>
<reference evidence="2" key="1">
    <citation type="submission" date="2021-02" db="EMBL/GenBank/DDBJ databases">
        <authorList>
            <person name="Nowell W R."/>
        </authorList>
    </citation>
    <scope>NUCLEOTIDE SEQUENCE</scope>
</reference>
<dbReference type="OrthoDB" id="9986634at2759"/>
<evidence type="ECO:0000313" key="2">
    <source>
        <dbReference type="EMBL" id="CAF1404566.1"/>
    </source>
</evidence>